<dbReference type="Pfam" id="PF16704">
    <property type="entry name" value="Rab_bind"/>
    <property type="match status" value="1"/>
</dbReference>
<dbReference type="EMBL" id="AMQM01003958">
    <property type="status" value="NOT_ANNOTATED_CDS"/>
    <property type="molecule type" value="Genomic_DNA"/>
</dbReference>
<dbReference type="STRING" id="6412.T1G3A2"/>
<feature type="coiled-coil region" evidence="6">
    <location>
        <begin position="2"/>
        <end position="36"/>
    </location>
</feature>
<dbReference type="PANTHER" id="PTHR23157:SF25">
    <property type="entry name" value="GRIP AND COILED-COIL DOMAIN-CONTAINING PROTEIN 1"/>
    <property type="match status" value="1"/>
</dbReference>
<evidence type="ECO:0000256" key="4">
    <source>
        <dbReference type="ARBA" id="ARBA00023054"/>
    </source>
</evidence>
<dbReference type="SUPFAM" id="SSF101283">
    <property type="entry name" value="GRIP domain"/>
    <property type="match status" value="1"/>
</dbReference>
<dbReference type="OMA" id="FIECAPN"/>
<evidence type="ECO:0000313" key="8">
    <source>
        <dbReference type="EMBL" id="ESO04878.1"/>
    </source>
</evidence>
<evidence type="ECO:0000313" key="10">
    <source>
        <dbReference type="Proteomes" id="UP000015101"/>
    </source>
</evidence>
<accession>T1G3A2</accession>
<dbReference type="Proteomes" id="UP000015101">
    <property type="component" value="Unassembled WGS sequence"/>
</dbReference>
<dbReference type="PANTHER" id="PTHR23157">
    <property type="entry name" value="GRIP AND COILED-COIL DOMAIN-CONTAINING PROTEIN 1"/>
    <property type="match status" value="1"/>
</dbReference>
<dbReference type="PROSITE" id="PS50913">
    <property type="entry name" value="GRIP"/>
    <property type="match status" value="1"/>
</dbReference>
<dbReference type="HOGENOM" id="CLU_2152018_0_0_1"/>
<protein>
    <recommendedName>
        <fullName evidence="7">GRIP domain-containing protein</fullName>
    </recommendedName>
</protein>
<dbReference type="InterPro" id="IPR051952">
    <property type="entry name" value="Golgi-autophagy_related"/>
</dbReference>
<keyword evidence="10" id="KW-1185">Reference proteome</keyword>
<dbReference type="eggNOG" id="KOG0864">
    <property type="taxonomic scope" value="Eukaryota"/>
</dbReference>
<dbReference type="InterPro" id="IPR000237">
    <property type="entry name" value="GRIP_dom"/>
</dbReference>
<dbReference type="InParanoid" id="T1G3A2"/>
<evidence type="ECO:0000313" key="9">
    <source>
        <dbReference type="EnsemblMetazoa" id="HelroP78291"/>
    </source>
</evidence>
<keyword evidence="5" id="KW-0472">Membrane</keyword>
<dbReference type="FunFam" id="1.10.220.60:FF:000009">
    <property type="entry name" value="AGAP003540-PA"/>
    <property type="match status" value="1"/>
</dbReference>
<proteinExistence type="predicted"/>
<dbReference type="Gene3D" id="1.10.220.60">
    <property type="entry name" value="GRIP domain"/>
    <property type="match status" value="1"/>
</dbReference>
<dbReference type="GeneID" id="20215550"/>
<keyword evidence="4 6" id="KW-0175">Coiled coil</keyword>
<dbReference type="SMART" id="SM00755">
    <property type="entry name" value="Grip"/>
    <property type="match status" value="1"/>
</dbReference>
<dbReference type="GO" id="GO:0005737">
    <property type="term" value="C:cytoplasm"/>
    <property type="evidence" value="ECO:0007669"/>
    <property type="project" value="UniProtKB-SubCell"/>
</dbReference>
<evidence type="ECO:0000256" key="1">
    <source>
        <dbReference type="ARBA" id="ARBA00004184"/>
    </source>
</evidence>
<evidence type="ECO:0000256" key="2">
    <source>
        <dbReference type="ARBA" id="ARBA00004496"/>
    </source>
</evidence>
<reference evidence="9" key="3">
    <citation type="submission" date="2015-06" db="UniProtKB">
        <authorList>
            <consortium name="EnsemblMetazoa"/>
        </authorList>
    </citation>
    <scope>IDENTIFICATION</scope>
</reference>
<dbReference type="EMBL" id="KB096411">
    <property type="protein sequence ID" value="ESO04878.1"/>
    <property type="molecule type" value="Genomic_DNA"/>
</dbReference>
<feature type="domain" description="GRIP" evidence="7">
    <location>
        <begin position="32"/>
        <end position="82"/>
    </location>
</feature>
<evidence type="ECO:0000256" key="3">
    <source>
        <dbReference type="ARBA" id="ARBA00022490"/>
    </source>
</evidence>
<dbReference type="AlphaFoldDB" id="T1G3A2"/>
<keyword evidence="3" id="KW-0963">Cytoplasm</keyword>
<reference evidence="8 10" key="2">
    <citation type="journal article" date="2013" name="Nature">
        <title>Insights into bilaterian evolution from three spiralian genomes.</title>
        <authorList>
            <person name="Simakov O."/>
            <person name="Marletaz F."/>
            <person name="Cho S.J."/>
            <person name="Edsinger-Gonzales E."/>
            <person name="Havlak P."/>
            <person name="Hellsten U."/>
            <person name="Kuo D.H."/>
            <person name="Larsson T."/>
            <person name="Lv J."/>
            <person name="Arendt D."/>
            <person name="Savage R."/>
            <person name="Osoegawa K."/>
            <person name="de Jong P."/>
            <person name="Grimwood J."/>
            <person name="Chapman J.A."/>
            <person name="Shapiro H."/>
            <person name="Aerts A."/>
            <person name="Otillar R.P."/>
            <person name="Terry A.Y."/>
            <person name="Boore J.L."/>
            <person name="Grigoriev I.V."/>
            <person name="Lindberg D.R."/>
            <person name="Seaver E.C."/>
            <person name="Weisblat D.A."/>
            <person name="Putnam N.H."/>
            <person name="Rokhsar D.S."/>
        </authorList>
    </citation>
    <scope>NUCLEOTIDE SEQUENCE</scope>
</reference>
<evidence type="ECO:0000256" key="5">
    <source>
        <dbReference type="ARBA" id="ARBA00023136"/>
    </source>
</evidence>
<gene>
    <name evidence="9" type="primary">20215550</name>
    <name evidence="8" type="ORF">HELRODRAFT_78291</name>
</gene>
<dbReference type="EnsemblMetazoa" id="HelroT78291">
    <property type="protein sequence ID" value="HelroP78291"/>
    <property type="gene ID" value="HelroG78291"/>
</dbReference>
<dbReference type="CTD" id="20215550"/>
<dbReference type="OrthoDB" id="1926336at2759"/>
<evidence type="ECO:0000259" key="7">
    <source>
        <dbReference type="PROSITE" id="PS50913"/>
    </source>
</evidence>
<organism evidence="9 10">
    <name type="scientific">Helobdella robusta</name>
    <name type="common">Californian leech</name>
    <dbReference type="NCBI Taxonomy" id="6412"/>
    <lineage>
        <taxon>Eukaryota</taxon>
        <taxon>Metazoa</taxon>
        <taxon>Spiralia</taxon>
        <taxon>Lophotrochozoa</taxon>
        <taxon>Annelida</taxon>
        <taxon>Clitellata</taxon>
        <taxon>Hirudinea</taxon>
        <taxon>Rhynchobdellida</taxon>
        <taxon>Glossiphoniidae</taxon>
        <taxon>Helobdella</taxon>
    </lineage>
</organism>
<dbReference type="InterPro" id="IPR032023">
    <property type="entry name" value="GCC2_Rab_bind"/>
</dbReference>
<evidence type="ECO:0000256" key="6">
    <source>
        <dbReference type="SAM" id="Coils"/>
    </source>
</evidence>
<dbReference type="Pfam" id="PF01465">
    <property type="entry name" value="GRIP"/>
    <property type="match status" value="1"/>
</dbReference>
<reference evidence="10" key="1">
    <citation type="submission" date="2012-12" db="EMBL/GenBank/DDBJ databases">
        <authorList>
            <person name="Hellsten U."/>
            <person name="Grimwood J."/>
            <person name="Chapman J.A."/>
            <person name="Shapiro H."/>
            <person name="Aerts A."/>
            <person name="Otillar R.P."/>
            <person name="Terry A.Y."/>
            <person name="Boore J.L."/>
            <person name="Simakov O."/>
            <person name="Marletaz F."/>
            <person name="Cho S.-J."/>
            <person name="Edsinger-Gonzales E."/>
            <person name="Havlak P."/>
            <person name="Kuo D.-H."/>
            <person name="Larsson T."/>
            <person name="Lv J."/>
            <person name="Arendt D."/>
            <person name="Savage R."/>
            <person name="Osoegawa K."/>
            <person name="de Jong P."/>
            <person name="Lindberg D.R."/>
            <person name="Seaver E.C."/>
            <person name="Weisblat D.A."/>
            <person name="Putnam N.H."/>
            <person name="Grigoriev I.V."/>
            <person name="Rokhsar D.S."/>
        </authorList>
    </citation>
    <scope>NUCLEOTIDE SEQUENCE</scope>
</reference>
<sequence length="112" mass="12629">LLNESEANVLHLTEQAAILKSEIRRLERNQERETSVSNMEYLKNIIYKFLTLKSGDEKIQLVPVIHTMLKFSPEEKQTISRLASGIEPGTSTSNVEGGSTWSAYLPKWPGIV</sequence>
<comment type="subcellular location">
    <subcellularLocation>
        <location evidence="2">Cytoplasm</location>
    </subcellularLocation>
    <subcellularLocation>
        <location evidence="1">Endomembrane system</location>
        <topology evidence="1">Peripheral membrane protein</topology>
    </subcellularLocation>
</comment>
<name>T1G3A2_HELRO</name>
<dbReference type="KEGG" id="hro:HELRODRAFT_78291"/>
<dbReference type="GO" id="GO:0012505">
    <property type="term" value="C:endomembrane system"/>
    <property type="evidence" value="ECO:0007669"/>
    <property type="project" value="UniProtKB-SubCell"/>
</dbReference>
<dbReference type="RefSeq" id="XP_009016811.1">
    <property type="nucleotide sequence ID" value="XM_009018563.1"/>
</dbReference>